<dbReference type="GO" id="GO:0031931">
    <property type="term" value="C:TORC1 complex"/>
    <property type="evidence" value="ECO:0007669"/>
    <property type="project" value="InterPro"/>
</dbReference>
<evidence type="ECO:0000256" key="1">
    <source>
        <dbReference type="ARBA" id="ARBA00022574"/>
    </source>
</evidence>
<protein>
    <submittedName>
        <fullName evidence="4">Unplaced genomic scaffold K443scaffold_60, whole genome shotgun sequence</fullName>
    </submittedName>
</protein>
<feature type="domain" description="Raptor N-terminal CASPase-like" evidence="3">
    <location>
        <begin position="64"/>
        <end position="203"/>
    </location>
</feature>
<dbReference type="GO" id="GO:0030674">
    <property type="term" value="F:protein-macromolecule adaptor activity"/>
    <property type="evidence" value="ECO:0007669"/>
    <property type="project" value="TreeGrafter"/>
</dbReference>
<dbReference type="PANTHER" id="PTHR12848">
    <property type="entry name" value="REGULATORY-ASSOCIATED PROTEIN OF MTOR"/>
    <property type="match status" value="1"/>
</dbReference>
<dbReference type="InterPro" id="IPR029347">
    <property type="entry name" value="Raptor_N"/>
</dbReference>
<dbReference type="GO" id="GO:0009267">
    <property type="term" value="P:cellular response to starvation"/>
    <property type="evidence" value="ECO:0007669"/>
    <property type="project" value="TreeGrafter"/>
</dbReference>
<dbReference type="PANTHER" id="PTHR12848:SF16">
    <property type="entry name" value="REGULATORY-ASSOCIATED PROTEIN OF MTOR"/>
    <property type="match status" value="1"/>
</dbReference>
<dbReference type="GO" id="GO:0071230">
    <property type="term" value="P:cellular response to amino acid stimulus"/>
    <property type="evidence" value="ECO:0007669"/>
    <property type="project" value="TreeGrafter"/>
</dbReference>
<dbReference type="GO" id="GO:0005737">
    <property type="term" value="C:cytoplasm"/>
    <property type="evidence" value="ECO:0007669"/>
    <property type="project" value="TreeGrafter"/>
</dbReference>
<sequence length="252" mass="28381">MESDLSNAATLLRYFIGSLNDISPAATPPIPYWSAKRYLTCGNPAPGPSWSQKSIPWRSPAPRKLKTANAALVLCRNIDVDSPDIIKTNPSHKALKEIGTNLHHQFEGLSLKIAYKPILNPCLEDPRRFRQTLPKQAKDDAVLSYYNDLGVPKPIASGELWCFNRNYTQYIPVSLQEVQAWVGSPGVYIWDCSGAGRLLQNFNMFAERKDDEVNMMQGGYPDGAQPMINSLHWQRVAQTNNFLHAQNYQQTF</sequence>
<evidence type="ECO:0000256" key="2">
    <source>
        <dbReference type="ARBA" id="ARBA00022737"/>
    </source>
</evidence>
<gene>
    <name evidence="4" type="ORF">K443DRAFT_6306</name>
</gene>
<dbReference type="Pfam" id="PF14538">
    <property type="entry name" value="Raptor_N"/>
    <property type="match status" value="1"/>
</dbReference>
<keyword evidence="2" id="KW-0677">Repeat</keyword>
<dbReference type="InterPro" id="IPR004083">
    <property type="entry name" value="Raptor"/>
</dbReference>
<dbReference type="AlphaFoldDB" id="A0A0C9WTC4"/>
<name>A0A0C9WTC4_9AGAR</name>
<keyword evidence="5" id="KW-1185">Reference proteome</keyword>
<evidence type="ECO:0000313" key="4">
    <source>
        <dbReference type="EMBL" id="KIK02260.1"/>
    </source>
</evidence>
<dbReference type="GO" id="GO:0010506">
    <property type="term" value="P:regulation of autophagy"/>
    <property type="evidence" value="ECO:0007669"/>
    <property type="project" value="TreeGrafter"/>
</dbReference>
<dbReference type="GO" id="GO:0030307">
    <property type="term" value="P:positive regulation of cell growth"/>
    <property type="evidence" value="ECO:0007669"/>
    <property type="project" value="TreeGrafter"/>
</dbReference>
<dbReference type="OrthoDB" id="10262360at2759"/>
<keyword evidence="1" id="KW-0853">WD repeat</keyword>
<accession>A0A0C9WTC4</accession>
<dbReference type="EMBL" id="KN838595">
    <property type="protein sequence ID" value="KIK02260.1"/>
    <property type="molecule type" value="Genomic_DNA"/>
</dbReference>
<dbReference type="GO" id="GO:0031929">
    <property type="term" value="P:TOR signaling"/>
    <property type="evidence" value="ECO:0007669"/>
    <property type="project" value="InterPro"/>
</dbReference>
<dbReference type="HOGENOM" id="CLU_1102943_0_0_1"/>
<reference evidence="5" key="2">
    <citation type="submission" date="2015-01" db="EMBL/GenBank/DDBJ databases">
        <title>Evolutionary Origins and Diversification of the Mycorrhizal Mutualists.</title>
        <authorList>
            <consortium name="DOE Joint Genome Institute"/>
            <consortium name="Mycorrhizal Genomics Consortium"/>
            <person name="Kohler A."/>
            <person name="Kuo A."/>
            <person name="Nagy L.G."/>
            <person name="Floudas D."/>
            <person name="Copeland A."/>
            <person name="Barry K.W."/>
            <person name="Cichocki N."/>
            <person name="Veneault-Fourrey C."/>
            <person name="LaButti K."/>
            <person name="Lindquist E.A."/>
            <person name="Lipzen A."/>
            <person name="Lundell T."/>
            <person name="Morin E."/>
            <person name="Murat C."/>
            <person name="Riley R."/>
            <person name="Ohm R."/>
            <person name="Sun H."/>
            <person name="Tunlid A."/>
            <person name="Henrissat B."/>
            <person name="Grigoriev I.V."/>
            <person name="Hibbett D.S."/>
            <person name="Martin F."/>
        </authorList>
    </citation>
    <scope>NUCLEOTIDE SEQUENCE [LARGE SCALE GENOMIC DNA]</scope>
    <source>
        <strain evidence="5">LaAM-08-1</strain>
    </source>
</reference>
<dbReference type="SMART" id="SM01302">
    <property type="entry name" value="Raptor_N"/>
    <property type="match status" value="1"/>
</dbReference>
<dbReference type="STRING" id="1095629.A0A0C9WTC4"/>
<reference evidence="4 5" key="1">
    <citation type="submission" date="2014-04" db="EMBL/GenBank/DDBJ databases">
        <authorList>
            <consortium name="DOE Joint Genome Institute"/>
            <person name="Kuo A."/>
            <person name="Kohler A."/>
            <person name="Nagy L.G."/>
            <person name="Floudas D."/>
            <person name="Copeland A."/>
            <person name="Barry K.W."/>
            <person name="Cichocki N."/>
            <person name="Veneault-Fourrey C."/>
            <person name="LaButti K."/>
            <person name="Lindquist E.A."/>
            <person name="Lipzen A."/>
            <person name="Lundell T."/>
            <person name="Morin E."/>
            <person name="Murat C."/>
            <person name="Sun H."/>
            <person name="Tunlid A."/>
            <person name="Henrissat B."/>
            <person name="Grigoriev I.V."/>
            <person name="Hibbett D.S."/>
            <person name="Martin F."/>
            <person name="Nordberg H.P."/>
            <person name="Cantor M.N."/>
            <person name="Hua S.X."/>
        </authorList>
    </citation>
    <scope>NUCLEOTIDE SEQUENCE [LARGE SCALE GENOMIC DNA]</scope>
    <source>
        <strain evidence="4 5">LaAM-08-1</strain>
    </source>
</reference>
<dbReference type="Proteomes" id="UP000054477">
    <property type="component" value="Unassembled WGS sequence"/>
</dbReference>
<evidence type="ECO:0000259" key="3">
    <source>
        <dbReference type="SMART" id="SM01302"/>
    </source>
</evidence>
<organism evidence="4 5">
    <name type="scientific">Laccaria amethystina LaAM-08-1</name>
    <dbReference type="NCBI Taxonomy" id="1095629"/>
    <lineage>
        <taxon>Eukaryota</taxon>
        <taxon>Fungi</taxon>
        <taxon>Dikarya</taxon>
        <taxon>Basidiomycota</taxon>
        <taxon>Agaricomycotina</taxon>
        <taxon>Agaricomycetes</taxon>
        <taxon>Agaricomycetidae</taxon>
        <taxon>Agaricales</taxon>
        <taxon>Agaricineae</taxon>
        <taxon>Hydnangiaceae</taxon>
        <taxon>Laccaria</taxon>
    </lineage>
</organism>
<evidence type="ECO:0000313" key="5">
    <source>
        <dbReference type="Proteomes" id="UP000054477"/>
    </source>
</evidence>
<proteinExistence type="predicted"/>